<dbReference type="InterPro" id="IPR042047">
    <property type="entry name" value="SleB_dom1"/>
</dbReference>
<evidence type="ECO:0000313" key="3">
    <source>
        <dbReference type="EMBL" id="TCJ03499.1"/>
    </source>
</evidence>
<dbReference type="GO" id="GO:0016787">
    <property type="term" value="F:hydrolase activity"/>
    <property type="evidence" value="ECO:0007669"/>
    <property type="project" value="InterPro"/>
</dbReference>
<protein>
    <submittedName>
        <fullName evidence="3">LysM peptidoglycan-binding domain-containing protein</fullName>
    </submittedName>
</protein>
<dbReference type="SUPFAM" id="SSF54106">
    <property type="entry name" value="LysM domain"/>
    <property type="match status" value="1"/>
</dbReference>
<dbReference type="Gene3D" id="3.10.350.10">
    <property type="entry name" value="LysM domain"/>
    <property type="match status" value="1"/>
</dbReference>
<feature type="domain" description="LysM" evidence="2">
    <location>
        <begin position="29"/>
        <end position="72"/>
    </location>
</feature>
<dbReference type="Pfam" id="PF07486">
    <property type="entry name" value="Hydrolase_2"/>
    <property type="match status" value="1"/>
</dbReference>
<dbReference type="AlphaFoldDB" id="A0A4R1AZI4"/>
<dbReference type="OrthoDB" id="9785345at2"/>
<dbReference type="InterPro" id="IPR011105">
    <property type="entry name" value="Cell_wall_hydrolase_SleB"/>
</dbReference>
<dbReference type="Gene3D" id="1.10.10.2520">
    <property type="entry name" value="Cell wall hydrolase SleB, domain 1"/>
    <property type="match status" value="1"/>
</dbReference>
<dbReference type="EMBL" id="SJTH01000016">
    <property type="protein sequence ID" value="TCJ03499.1"/>
    <property type="molecule type" value="Genomic_DNA"/>
</dbReference>
<evidence type="ECO:0000313" key="4">
    <source>
        <dbReference type="Proteomes" id="UP000293846"/>
    </source>
</evidence>
<keyword evidence="4" id="KW-1185">Reference proteome</keyword>
<dbReference type="InterPro" id="IPR036779">
    <property type="entry name" value="LysM_dom_sf"/>
</dbReference>
<name>A0A4R1AZI4_9BACI</name>
<dbReference type="Gene3D" id="6.20.240.60">
    <property type="match status" value="1"/>
</dbReference>
<evidence type="ECO:0000259" key="2">
    <source>
        <dbReference type="PROSITE" id="PS51782"/>
    </source>
</evidence>
<dbReference type="STRING" id="1742358.GCA_001439605_05130"/>
<dbReference type="PANTHER" id="PTHR33734">
    <property type="entry name" value="LYSM DOMAIN-CONTAINING GPI-ANCHORED PROTEIN 2"/>
    <property type="match status" value="1"/>
</dbReference>
<evidence type="ECO:0000256" key="1">
    <source>
        <dbReference type="SAM" id="SignalP"/>
    </source>
</evidence>
<feature type="chain" id="PRO_5020764203" evidence="1">
    <location>
        <begin position="27"/>
        <end position="198"/>
    </location>
</feature>
<dbReference type="CDD" id="cd00118">
    <property type="entry name" value="LysM"/>
    <property type="match status" value="1"/>
</dbReference>
<dbReference type="PROSITE" id="PS51782">
    <property type="entry name" value="LYSM"/>
    <property type="match status" value="1"/>
</dbReference>
<keyword evidence="1" id="KW-0732">Signal</keyword>
<sequence length="198" mass="21649">MNKFKKLLIVPALAISLFSFSSQSDAATNIHQVHNGETYWTIANNYGVSVASLKKANNKTSDLLKTGEKLIIPNTAISKADKELMARLVSAEAKGESYAGKVAVATVILNRVDSSLFPNTVKQVIYQKVSGHYAFTPVQNGEINHQADAASKKAVEEALAFRGQGRGSLYFYNPKTSTSKWILSRDVTITIGNHRFAR</sequence>
<accession>A0A4R1AZI4</accession>
<dbReference type="InterPro" id="IPR018392">
    <property type="entry name" value="LysM"/>
</dbReference>
<dbReference type="Proteomes" id="UP000293846">
    <property type="component" value="Unassembled WGS sequence"/>
</dbReference>
<organism evidence="3 4">
    <name type="scientific">Cytobacillus praedii</name>
    <dbReference type="NCBI Taxonomy" id="1742358"/>
    <lineage>
        <taxon>Bacteria</taxon>
        <taxon>Bacillati</taxon>
        <taxon>Bacillota</taxon>
        <taxon>Bacilli</taxon>
        <taxon>Bacillales</taxon>
        <taxon>Bacillaceae</taxon>
        <taxon>Cytobacillus</taxon>
    </lineage>
</organism>
<reference evidence="3 4" key="1">
    <citation type="submission" date="2019-03" db="EMBL/GenBank/DDBJ databases">
        <authorList>
            <person name="Jensen L."/>
            <person name="Storgaard J."/>
            <person name="Sulaj E."/>
            <person name="Schramm A."/>
            <person name="Marshall I.P.G."/>
        </authorList>
    </citation>
    <scope>NUCLEOTIDE SEQUENCE [LARGE SCALE GENOMIC DNA]</scope>
    <source>
        <strain evidence="3 4">2017H2G3</strain>
    </source>
</reference>
<dbReference type="PANTHER" id="PTHR33734:SF22">
    <property type="entry name" value="MEMBRANE-BOUND LYTIC MUREIN TRANSGLYCOSYLASE D"/>
    <property type="match status" value="1"/>
</dbReference>
<feature type="signal peptide" evidence="1">
    <location>
        <begin position="1"/>
        <end position="26"/>
    </location>
</feature>
<dbReference type="RefSeq" id="WP_057764542.1">
    <property type="nucleotide sequence ID" value="NZ_CP183326.1"/>
</dbReference>
<dbReference type="Pfam" id="PF01476">
    <property type="entry name" value="LysM"/>
    <property type="match status" value="1"/>
</dbReference>
<comment type="caution">
    <text evidence="3">The sequence shown here is derived from an EMBL/GenBank/DDBJ whole genome shotgun (WGS) entry which is preliminary data.</text>
</comment>
<dbReference type="GO" id="GO:0008932">
    <property type="term" value="F:lytic endotransglycosylase activity"/>
    <property type="evidence" value="ECO:0007669"/>
    <property type="project" value="TreeGrafter"/>
</dbReference>
<dbReference type="SMART" id="SM00257">
    <property type="entry name" value="LysM"/>
    <property type="match status" value="1"/>
</dbReference>
<gene>
    <name evidence="3" type="ORF">E0Y62_13830</name>
</gene>
<proteinExistence type="predicted"/>